<keyword evidence="1" id="KW-0175">Coiled coil</keyword>
<reference evidence="5 6" key="2">
    <citation type="journal article" date="2011" name="J. Antibiot.">
        <title>Furaquinocins I and J: novel polyketide isoprenoid hybrid compounds from Streptomyces reveromyceticus SN-593.</title>
        <authorList>
            <person name="Panthee S."/>
            <person name="Takahashi S."/>
            <person name="Takagi H."/>
            <person name="Nogawa T."/>
            <person name="Oowada E."/>
            <person name="Uramoto M."/>
            <person name="Osada H."/>
        </authorList>
    </citation>
    <scope>NUCLEOTIDE SEQUENCE [LARGE SCALE GENOMIC DNA]</scope>
    <source>
        <strain evidence="5 6">SN-593</strain>
    </source>
</reference>
<evidence type="ECO:0000256" key="2">
    <source>
        <dbReference type="SAM" id="MobiDB-lite"/>
    </source>
</evidence>
<evidence type="ECO:0000256" key="3">
    <source>
        <dbReference type="SAM" id="Phobius"/>
    </source>
</evidence>
<dbReference type="Proteomes" id="UP000595703">
    <property type="component" value="Chromosome"/>
</dbReference>
<dbReference type="AlphaFoldDB" id="A0A7U3VLA3"/>
<keyword evidence="3" id="KW-0472">Membrane</keyword>
<reference evidence="5 6" key="1">
    <citation type="journal article" date="2010" name="J. Bacteriol.">
        <title>Biochemical characterization of a novel indole prenyltransferase from Streptomyces sp. SN-593.</title>
        <authorList>
            <person name="Takahashi S."/>
            <person name="Takagi H."/>
            <person name="Toyoda A."/>
            <person name="Uramoto M."/>
            <person name="Nogawa T."/>
            <person name="Ueki M."/>
            <person name="Sakaki Y."/>
            <person name="Osada H."/>
        </authorList>
    </citation>
    <scope>NUCLEOTIDE SEQUENCE [LARGE SCALE GENOMIC DNA]</scope>
    <source>
        <strain evidence="5 6">SN-593</strain>
    </source>
</reference>
<feature type="domain" description="Protein-glutamine gamma-glutamyltransferase-like C-terminal" evidence="4">
    <location>
        <begin position="210"/>
        <end position="278"/>
    </location>
</feature>
<accession>A0A7U3VLA3</accession>
<evidence type="ECO:0000313" key="6">
    <source>
        <dbReference type="Proteomes" id="UP000595703"/>
    </source>
</evidence>
<dbReference type="InterPro" id="IPR025403">
    <property type="entry name" value="TgpA-like_C"/>
</dbReference>
<proteinExistence type="predicted"/>
<evidence type="ECO:0000313" key="5">
    <source>
        <dbReference type="EMBL" id="BBA95323.1"/>
    </source>
</evidence>
<keyword evidence="3 5" id="KW-0812">Transmembrane</keyword>
<dbReference type="EMBL" id="AP018365">
    <property type="protein sequence ID" value="BBA95323.1"/>
    <property type="molecule type" value="Genomic_DNA"/>
</dbReference>
<feature type="transmembrane region" description="Helical" evidence="3">
    <location>
        <begin position="32"/>
        <end position="52"/>
    </location>
</feature>
<protein>
    <submittedName>
        <fullName evidence="5">Putative transmembrane protein</fullName>
    </submittedName>
</protein>
<gene>
    <name evidence="5" type="ORF">RVR_140</name>
</gene>
<evidence type="ECO:0000259" key="4">
    <source>
        <dbReference type="Pfam" id="PF13559"/>
    </source>
</evidence>
<name>A0A7U3VLA3_9ACTN</name>
<feature type="region of interest" description="Disordered" evidence="2">
    <location>
        <begin position="99"/>
        <end position="131"/>
    </location>
</feature>
<feature type="coiled-coil region" evidence="1">
    <location>
        <begin position="49"/>
        <end position="76"/>
    </location>
</feature>
<feature type="transmembrane region" description="Helical" evidence="3">
    <location>
        <begin position="136"/>
        <end position="161"/>
    </location>
</feature>
<evidence type="ECO:0000256" key="1">
    <source>
        <dbReference type="SAM" id="Coils"/>
    </source>
</evidence>
<keyword evidence="6" id="KW-1185">Reference proteome</keyword>
<dbReference type="KEGG" id="arev:RVR_140"/>
<organism evidence="5 6">
    <name type="scientific">Actinacidiphila reveromycinica</name>
    <dbReference type="NCBI Taxonomy" id="659352"/>
    <lineage>
        <taxon>Bacteria</taxon>
        <taxon>Bacillati</taxon>
        <taxon>Actinomycetota</taxon>
        <taxon>Actinomycetes</taxon>
        <taxon>Kitasatosporales</taxon>
        <taxon>Streptomycetaceae</taxon>
        <taxon>Actinacidiphila</taxon>
    </lineage>
</organism>
<reference evidence="5 6" key="3">
    <citation type="journal article" date="2011" name="Nat. Chem. Biol.">
        <title>Reveromycin A biosynthesis uses RevG and RevJ for stereospecific spiroacetal formation.</title>
        <authorList>
            <person name="Takahashi S."/>
            <person name="Toyoda A."/>
            <person name="Sekiyama Y."/>
            <person name="Takagi H."/>
            <person name="Nogawa T."/>
            <person name="Uramoto M."/>
            <person name="Suzuki R."/>
            <person name="Koshino H."/>
            <person name="Kumano T."/>
            <person name="Panthee S."/>
            <person name="Dairi T."/>
            <person name="Ishikawa J."/>
            <person name="Ikeda H."/>
            <person name="Sakaki Y."/>
            <person name="Osada H."/>
        </authorList>
    </citation>
    <scope>NUCLEOTIDE SEQUENCE [LARGE SCALE GENOMIC DNA]</scope>
    <source>
        <strain evidence="5 6">SN-593</strain>
    </source>
</reference>
<feature type="compositionally biased region" description="Pro residues" evidence="2">
    <location>
        <begin position="100"/>
        <end position="110"/>
    </location>
</feature>
<sequence length="303" mass="31552">MLVVAGTGAAALLLRPDGGVGAQGRGPLGGDGTAFGVAALWLVASIAAHRRYRDRLARYDERRTAAQQRLADVARRALTVAPVAVPVLLLALHDFHGRPAPRPAPTPQPPAGTVNDASPPPAHRHTGDSGPHLPGWLPHLVVGLLIAAAAVAVTLAAITLLRMLRRPERPLPEGLFRVIDDEEEVLAEAVRSGRRALRDTGDARAAVIACYAAMETSLAASGVARHASDSPQDLLERAAAGDLLSGPAAGELTDLFREARYSTHAMDDRHRRRAADALARIAAQLERRAAEGAGSAAAAGSAS</sequence>
<reference evidence="5 6" key="4">
    <citation type="journal article" date="2020" name="Sci. Rep.">
        <title>beta-carboline chemical signals induce reveromycin production through a LuxR family regulator in Streptomyces sp. SN-593.</title>
        <authorList>
            <person name="Panthee S."/>
            <person name="Kito N."/>
            <person name="Hayashi T."/>
            <person name="Shimizu T."/>
            <person name="Ishikawa J."/>
            <person name="Hamamoto H."/>
            <person name="Osada H."/>
            <person name="Takahashi S."/>
        </authorList>
    </citation>
    <scope>NUCLEOTIDE SEQUENCE [LARGE SCALE GENOMIC DNA]</scope>
    <source>
        <strain evidence="5 6">SN-593</strain>
    </source>
</reference>
<dbReference type="Pfam" id="PF13559">
    <property type="entry name" value="DUF4129"/>
    <property type="match status" value="1"/>
</dbReference>
<keyword evidence="3" id="KW-1133">Transmembrane helix</keyword>
<feature type="transmembrane region" description="Helical" evidence="3">
    <location>
        <begin position="73"/>
        <end position="92"/>
    </location>
</feature>